<name>A0A101LTQ1_PICGL</name>
<geneLocation type="mitochondrion" evidence="2"/>
<reference evidence="2" key="1">
    <citation type="journal article" date="2015" name="Genome Biol. Evol.">
        <title>Organellar Genomes of White Spruce (Picea glauca): Assembly and Annotation.</title>
        <authorList>
            <person name="Jackman S.D."/>
            <person name="Warren R.L."/>
            <person name="Gibb E.A."/>
            <person name="Vandervalk B.P."/>
            <person name="Mohamadi H."/>
            <person name="Chu J."/>
            <person name="Raymond A."/>
            <person name="Pleasance S."/>
            <person name="Coope R."/>
            <person name="Wildung M.R."/>
            <person name="Ritland C.E."/>
            <person name="Bousquet J."/>
            <person name="Jones S.J."/>
            <person name="Bohlmann J."/>
            <person name="Birol I."/>
        </authorList>
    </citation>
    <scope>NUCLEOTIDE SEQUENCE [LARGE SCALE GENOMIC DNA]</scope>
    <source>
        <tissue evidence="2">Flushing bud</tissue>
    </source>
</reference>
<keyword evidence="2" id="KW-0496">Mitochondrion</keyword>
<evidence type="ECO:0000256" key="1">
    <source>
        <dbReference type="SAM" id="MobiDB-lite"/>
    </source>
</evidence>
<accession>A0A101LTQ1</accession>
<proteinExistence type="predicted"/>
<dbReference type="AlphaFoldDB" id="A0A101LTQ1"/>
<evidence type="ECO:0000313" key="2">
    <source>
        <dbReference type="EMBL" id="KUM45159.1"/>
    </source>
</evidence>
<feature type="region of interest" description="Disordered" evidence="1">
    <location>
        <begin position="36"/>
        <end position="56"/>
    </location>
</feature>
<sequence length="85" mass="9142">MSRSSCCCRSNPPERYLPWVYELEKTCTKGPPATLGKTPITHANPPANLGQTNNTHASPLASLVKTPSDLIKGISNYTHAASPHN</sequence>
<comment type="caution">
    <text evidence="2">The sequence shown here is derived from an EMBL/GenBank/DDBJ whole genome shotgun (WGS) entry which is preliminary data.</text>
</comment>
<gene>
    <name evidence="2" type="ORF">ABT39_MTgene3601</name>
</gene>
<protein>
    <submittedName>
        <fullName evidence="2">Uncharacterized protein</fullName>
    </submittedName>
</protein>
<dbReference type="EMBL" id="LKAM01000026">
    <property type="protein sequence ID" value="KUM45159.1"/>
    <property type="molecule type" value="Genomic_DNA"/>
</dbReference>
<organism evidence="2">
    <name type="scientific">Picea glauca</name>
    <name type="common">White spruce</name>
    <name type="synonym">Pinus glauca</name>
    <dbReference type="NCBI Taxonomy" id="3330"/>
    <lineage>
        <taxon>Eukaryota</taxon>
        <taxon>Viridiplantae</taxon>
        <taxon>Streptophyta</taxon>
        <taxon>Embryophyta</taxon>
        <taxon>Tracheophyta</taxon>
        <taxon>Spermatophyta</taxon>
        <taxon>Pinopsida</taxon>
        <taxon>Pinidae</taxon>
        <taxon>Conifers I</taxon>
        <taxon>Pinales</taxon>
        <taxon>Pinaceae</taxon>
        <taxon>Picea</taxon>
    </lineage>
</organism>